<reference evidence="1" key="1">
    <citation type="submission" date="2024-03" db="EMBL/GenBank/DDBJ databases">
        <title>Human intestinal bacterial collection.</title>
        <authorList>
            <person name="Pauvert C."/>
            <person name="Hitch T.C.A."/>
            <person name="Clavel T."/>
        </authorList>
    </citation>
    <scope>NUCLEOTIDE SEQUENCE</scope>
    <source>
        <strain evidence="1">CLA-AA-H227</strain>
    </source>
</reference>
<name>A0ACC6SC30_9BACI</name>
<sequence length="147" mass="16699">MQIQTKFLGEVDIQEEEIIVFEDGIPGLEEYRQFVILSLGEEMPFSVLQSLEEAQIGFILADPFKIKQDYAFDLPDNEKESLAIVTPTEVITQVVVSVKEPFEQSTINLLAPIIINVNNRKAKQIILQDNLKFPIRYPLYALEGSAK</sequence>
<comment type="caution">
    <text evidence="1">The sequence shown here is derived from an EMBL/GenBank/DDBJ whole genome shotgun (WGS) entry which is preliminary data.</text>
</comment>
<protein>
    <submittedName>
        <fullName evidence="1">Flagellar assembly protein FliW</fullName>
    </submittedName>
</protein>
<gene>
    <name evidence="1" type="primary">fliW</name>
    <name evidence="1" type="ORF">WMO40_12435</name>
</gene>
<keyword evidence="1" id="KW-0969">Cilium</keyword>
<evidence type="ECO:0000313" key="2">
    <source>
        <dbReference type="Proteomes" id="UP001439875"/>
    </source>
</evidence>
<proteinExistence type="predicted"/>
<organism evidence="1 2">
    <name type="scientific">Robertmurraya yapensis</name>
    <name type="common">ex Hitch et al 2024</name>
    <dbReference type="NCBI Taxonomy" id="3133160"/>
    <lineage>
        <taxon>Bacteria</taxon>
        <taxon>Bacillati</taxon>
        <taxon>Bacillota</taxon>
        <taxon>Bacilli</taxon>
        <taxon>Bacillales</taxon>
        <taxon>Bacillaceae</taxon>
        <taxon>Robertmurraya</taxon>
    </lineage>
</organism>
<keyword evidence="1" id="KW-0966">Cell projection</keyword>
<evidence type="ECO:0000313" key="1">
    <source>
        <dbReference type="EMBL" id="MEQ2527515.1"/>
    </source>
</evidence>
<dbReference type="Proteomes" id="UP001439875">
    <property type="component" value="Unassembled WGS sequence"/>
</dbReference>
<keyword evidence="2" id="KW-1185">Reference proteome</keyword>
<keyword evidence="1" id="KW-0282">Flagellum</keyword>
<accession>A0ACC6SC30</accession>
<dbReference type="EMBL" id="JBBMEW010000009">
    <property type="protein sequence ID" value="MEQ2527515.1"/>
    <property type="molecule type" value="Genomic_DNA"/>
</dbReference>